<feature type="transmembrane region" description="Helical" evidence="8">
    <location>
        <begin position="183"/>
        <end position="214"/>
    </location>
</feature>
<keyword evidence="11" id="KW-1185">Reference proteome</keyword>
<evidence type="ECO:0000256" key="5">
    <source>
        <dbReference type="ARBA" id="ARBA00022692"/>
    </source>
</evidence>
<dbReference type="Pfam" id="PF02366">
    <property type="entry name" value="PMT"/>
    <property type="match status" value="1"/>
</dbReference>
<keyword evidence="6 8" id="KW-1133">Transmembrane helix</keyword>
<keyword evidence="7 8" id="KW-0472">Membrane</keyword>
<evidence type="ECO:0000256" key="2">
    <source>
        <dbReference type="ARBA" id="ARBA00022475"/>
    </source>
</evidence>
<feature type="transmembrane region" description="Helical" evidence="8">
    <location>
        <begin position="101"/>
        <end position="121"/>
    </location>
</feature>
<comment type="caution">
    <text evidence="10">The sequence shown here is derived from an EMBL/GenBank/DDBJ whole genome shotgun (WGS) entry which is preliminary data.</text>
</comment>
<keyword evidence="2" id="KW-1003">Cell membrane</keyword>
<dbReference type="InterPro" id="IPR003342">
    <property type="entry name" value="ArnT-like_N"/>
</dbReference>
<evidence type="ECO:0000259" key="9">
    <source>
        <dbReference type="Pfam" id="PF02366"/>
    </source>
</evidence>
<protein>
    <submittedName>
        <fullName evidence="10">PMT domain-containing protein</fullName>
    </submittedName>
</protein>
<dbReference type="Proteomes" id="UP000675880">
    <property type="component" value="Unassembled WGS sequence"/>
</dbReference>
<evidence type="ECO:0000256" key="1">
    <source>
        <dbReference type="ARBA" id="ARBA00004651"/>
    </source>
</evidence>
<evidence type="ECO:0000256" key="3">
    <source>
        <dbReference type="ARBA" id="ARBA00022676"/>
    </source>
</evidence>
<keyword evidence="4" id="KW-0808">Transferase</keyword>
<evidence type="ECO:0000256" key="7">
    <source>
        <dbReference type="ARBA" id="ARBA00023136"/>
    </source>
</evidence>
<evidence type="ECO:0000256" key="6">
    <source>
        <dbReference type="ARBA" id="ARBA00022989"/>
    </source>
</evidence>
<accession>A0ABM8QVK1</accession>
<keyword evidence="3" id="KW-0328">Glycosyltransferase</keyword>
<dbReference type="EMBL" id="CAJNBJ010000001">
    <property type="protein sequence ID" value="CAE6717715.1"/>
    <property type="molecule type" value="Genomic_DNA"/>
</dbReference>
<gene>
    <name evidence="10" type="ORF">NSPZN2_11537</name>
</gene>
<feature type="domain" description="ArnT-like N-terminal" evidence="9">
    <location>
        <begin position="56"/>
        <end position="249"/>
    </location>
</feature>
<sequence length="599" mass="66311">MEPQMNGELTPLSASAPIDRSIQPLALVLLLAMATVLFFVGLGSLGLTDRDEGRNAEAGREMYETGNYISPTFNYEPRFAKPVFVYWLMTGSYHLFGVNEFAARFPSALFGLGLILLQYLFLTRCRGRVVGLFGAAMLLLNLEIIGLSRMALTDSVLIFFTTLSLYGFWLGVSGEERERHYMWLFYVGMALATLTKGPIGFLIPMLAVGLYLWLTRSWPLFRRRGYLIPGLILFVALALPWYLTMLNIHGERYTRSAQGDTIGRFFGAMEGHGGTLLFYIPVFLLGFFPWSGLLPFAWYHSYRSWREARRAGTLPPRQPSPVEAQASPDALEWFAAAWVLGGFVFFSLSSTRLPHYIGPLFPAAAILAACYWNRCVTDQAAPGLRAAIHTMTAVGSILALAFAVLPPLYAKFAGKLVDEFPLAGQVTLGPGPYTVASIFLLGMGLVAYFGLSETRKPAAFWAAGGSLALVVLAVTQLTFPLINHFVIEPPQQLAEVAGLNLGPQDRLILYGQPRPSLVFYAKRKAIVVPKGEEANIKPYLTQPGRTMILLPAALRNRLPFETMDYPVMLERYGYILLASQSLIHVPEEAEKPAMRIPGH</sequence>
<evidence type="ECO:0000313" key="11">
    <source>
        <dbReference type="Proteomes" id="UP000675880"/>
    </source>
</evidence>
<feature type="transmembrane region" description="Helical" evidence="8">
    <location>
        <begin position="356"/>
        <end position="374"/>
    </location>
</feature>
<feature type="transmembrane region" description="Helical" evidence="8">
    <location>
        <begin position="458"/>
        <end position="482"/>
    </location>
</feature>
<dbReference type="PANTHER" id="PTHR33908:SF3">
    <property type="entry name" value="UNDECAPRENYL PHOSPHATE-ALPHA-4-AMINO-4-DEOXY-L-ARABINOSE ARABINOSYL TRANSFERASE"/>
    <property type="match status" value="1"/>
</dbReference>
<organism evidence="10 11">
    <name type="scientific">Nitrospira defluvii</name>
    <dbReference type="NCBI Taxonomy" id="330214"/>
    <lineage>
        <taxon>Bacteria</taxon>
        <taxon>Pseudomonadati</taxon>
        <taxon>Nitrospirota</taxon>
        <taxon>Nitrospiria</taxon>
        <taxon>Nitrospirales</taxon>
        <taxon>Nitrospiraceae</taxon>
        <taxon>Nitrospira</taxon>
    </lineage>
</organism>
<name>A0ABM8QVK1_9BACT</name>
<feature type="transmembrane region" description="Helical" evidence="8">
    <location>
        <begin position="276"/>
        <end position="299"/>
    </location>
</feature>
<feature type="transmembrane region" description="Helical" evidence="8">
    <location>
        <begin position="25"/>
        <end position="47"/>
    </location>
</feature>
<feature type="transmembrane region" description="Helical" evidence="8">
    <location>
        <begin position="430"/>
        <end position="451"/>
    </location>
</feature>
<comment type="subcellular location">
    <subcellularLocation>
        <location evidence="1">Cell membrane</location>
        <topology evidence="1">Multi-pass membrane protein</topology>
    </subcellularLocation>
</comment>
<feature type="transmembrane region" description="Helical" evidence="8">
    <location>
        <begin position="152"/>
        <end position="171"/>
    </location>
</feature>
<keyword evidence="5 8" id="KW-0812">Transmembrane</keyword>
<dbReference type="PANTHER" id="PTHR33908">
    <property type="entry name" value="MANNOSYLTRANSFERASE YKCB-RELATED"/>
    <property type="match status" value="1"/>
</dbReference>
<feature type="transmembrane region" description="Helical" evidence="8">
    <location>
        <begin position="226"/>
        <end position="243"/>
    </location>
</feature>
<feature type="transmembrane region" description="Helical" evidence="8">
    <location>
        <begin position="386"/>
        <end position="410"/>
    </location>
</feature>
<evidence type="ECO:0000313" key="10">
    <source>
        <dbReference type="EMBL" id="CAE6717715.1"/>
    </source>
</evidence>
<evidence type="ECO:0000256" key="4">
    <source>
        <dbReference type="ARBA" id="ARBA00022679"/>
    </source>
</evidence>
<feature type="transmembrane region" description="Helical" evidence="8">
    <location>
        <begin position="127"/>
        <end position="145"/>
    </location>
</feature>
<dbReference type="InterPro" id="IPR050297">
    <property type="entry name" value="LipidA_mod_glycosyltrf_83"/>
</dbReference>
<reference evidence="10 11" key="1">
    <citation type="submission" date="2021-02" db="EMBL/GenBank/DDBJ databases">
        <authorList>
            <person name="Han P."/>
        </authorList>
    </citation>
    <scope>NUCLEOTIDE SEQUENCE [LARGE SCALE GENOMIC DNA]</scope>
    <source>
        <strain evidence="10">Candidatus Nitrospira sp. ZN2</strain>
    </source>
</reference>
<proteinExistence type="predicted"/>
<evidence type="ECO:0000256" key="8">
    <source>
        <dbReference type="SAM" id="Phobius"/>
    </source>
</evidence>